<evidence type="ECO:0000256" key="6">
    <source>
        <dbReference type="ARBA" id="ARBA00022475"/>
    </source>
</evidence>
<dbReference type="GO" id="GO:0005886">
    <property type="term" value="C:plasma membrane"/>
    <property type="evidence" value="ECO:0007669"/>
    <property type="project" value="UniProtKB-SubCell"/>
</dbReference>
<keyword evidence="8 10" id="KW-1133">Transmembrane helix</keyword>
<dbReference type="NCBIfam" id="TIGR01528">
    <property type="entry name" value="NMN_trans_PnuC"/>
    <property type="match status" value="1"/>
</dbReference>
<feature type="transmembrane region" description="Helical" evidence="10">
    <location>
        <begin position="24"/>
        <end position="41"/>
    </location>
</feature>
<evidence type="ECO:0000313" key="11">
    <source>
        <dbReference type="EMBL" id="TSB05444.1"/>
    </source>
</evidence>
<evidence type="ECO:0000256" key="8">
    <source>
        <dbReference type="ARBA" id="ARBA00022989"/>
    </source>
</evidence>
<feature type="transmembrane region" description="Helical" evidence="10">
    <location>
        <begin position="85"/>
        <end position="108"/>
    </location>
</feature>
<protein>
    <recommendedName>
        <fullName evidence="4">Nicotinamide riboside transporter PnuC</fullName>
    </recommendedName>
</protein>
<dbReference type="Proteomes" id="UP000320160">
    <property type="component" value="Unassembled WGS sequence"/>
</dbReference>
<comment type="function">
    <text evidence="1">Required for nicotinamide riboside transport across the inner membrane.</text>
</comment>
<keyword evidence="12" id="KW-1185">Reference proteome</keyword>
<reference evidence="11 12" key="1">
    <citation type="submission" date="2019-07" db="EMBL/GenBank/DDBJ databases">
        <authorList>
            <person name="Park M."/>
        </authorList>
    </citation>
    <scope>NUCLEOTIDE SEQUENCE [LARGE SCALE GENOMIC DNA]</scope>
    <source>
        <strain evidence="11 12">KCTC32445</strain>
    </source>
</reference>
<feature type="transmembrane region" description="Helical" evidence="10">
    <location>
        <begin position="162"/>
        <end position="179"/>
    </location>
</feature>
<gene>
    <name evidence="11" type="ORF">FOM92_06725</name>
</gene>
<keyword evidence="6" id="KW-1003">Cell membrane</keyword>
<evidence type="ECO:0000256" key="1">
    <source>
        <dbReference type="ARBA" id="ARBA00002672"/>
    </source>
</evidence>
<dbReference type="PANTHER" id="PTHR36122:SF2">
    <property type="entry name" value="NICOTINAMIDE RIBOSIDE TRANSPORTER PNUC"/>
    <property type="match status" value="1"/>
</dbReference>
<evidence type="ECO:0000256" key="2">
    <source>
        <dbReference type="ARBA" id="ARBA00004651"/>
    </source>
</evidence>
<keyword evidence="5" id="KW-0813">Transport</keyword>
<dbReference type="PANTHER" id="PTHR36122">
    <property type="entry name" value="NICOTINAMIDE RIBOSIDE TRANSPORTER PNUC"/>
    <property type="match status" value="1"/>
</dbReference>
<evidence type="ECO:0000256" key="7">
    <source>
        <dbReference type="ARBA" id="ARBA00022692"/>
    </source>
</evidence>
<keyword evidence="7 10" id="KW-0812">Transmembrane</keyword>
<evidence type="ECO:0000256" key="5">
    <source>
        <dbReference type="ARBA" id="ARBA00022448"/>
    </source>
</evidence>
<feature type="transmembrane region" description="Helical" evidence="10">
    <location>
        <begin position="46"/>
        <end position="65"/>
    </location>
</feature>
<evidence type="ECO:0000256" key="4">
    <source>
        <dbReference type="ARBA" id="ARBA00017522"/>
    </source>
</evidence>
<name>A0A553WLB3_9SPHN</name>
<keyword evidence="9 10" id="KW-0472">Membrane</keyword>
<proteinExistence type="inferred from homology"/>
<dbReference type="GO" id="GO:0034257">
    <property type="term" value="F:nicotinamide riboside transmembrane transporter activity"/>
    <property type="evidence" value="ECO:0007669"/>
    <property type="project" value="InterPro"/>
</dbReference>
<dbReference type="EMBL" id="VKKU01000001">
    <property type="protein sequence ID" value="TSB05444.1"/>
    <property type="molecule type" value="Genomic_DNA"/>
</dbReference>
<sequence length="186" mass="20885">MSLIELAAVLLGLANIVLIIRRSVWNFPVAVVMVSLYFFIFRDARLYSDAGLQIFFLIVNLYGWWNWHRSKGDDGAVVVRRLPAIGYAMWIAGSVAAIWAWGSFMGAYTQTDYPYWDAAVAMLSVAGQILMARRFVENWHWWIIVNLVSIPLYIAKGLHLTAGLYGVFLVLAIGGLVAWRKAEVAG</sequence>
<evidence type="ECO:0000256" key="9">
    <source>
        <dbReference type="ARBA" id="ARBA00023136"/>
    </source>
</evidence>
<dbReference type="AlphaFoldDB" id="A0A553WLB3"/>
<feature type="transmembrane region" description="Helical" evidence="10">
    <location>
        <begin position="139"/>
        <end position="155"/>
    </location>
</feature>
<accession>A0A553WLB3</accession>
<evidence type="ECO:0000313" key="12">
    <source>
        <dbReference type="Proteomes" id="UP000320160"/>
    </source>
</evidence>
<evidence type="ECO:0000256" key="3">
    <source>
        <dbReference type="ARBA" id="ARBA00006669"/>
    </source>
</evidence>
<comment type="similarity">
    <text evidence="3">Belongs to the nicotinamide ribonucleoside (NR) uptake permease (TC 4.B.1) family.</text>
</comment>
<evidence type="ECO:0000256" key="10">
    <source>
        <dbReference type="SAM" id="Phobius"/>
    </source>
</evidence>
<dbReference type="Pfam" id="PF04973">
    <property type="entry name" value="NMN_transporter"/>
    <property type="match status" value="1"/>
</dbReference>
<organism evidence="11 12">
    <name type="scientific">Sphingorhabdus contaminans</name>
    <dbReference type="NCBI Taxonomy" id="1343899"/>
    <lineage>
        <taxon>Bacteria</taxon>
        <taxon>Pseudomonadati</taxon>
        <taxon>Pseudomonadota</taxon>
        <taxon>Alphaproteobacteria</taxon>
        <taxon>Sphingomonadales</taxon>
        <taxon>Sphingomonadaceae</taxon>
        <taxon>Sphingorhabdus</taxon>
    </lineage>
</organism>
<dbReference type="InterPro" id="IPR006419">
    <property type="entry name" value="NMN_transpt_PnuC"/>
</dbReference>
<dbReference type="OrthoDB" id="9791248at2"/>
<comment type="caution">
    <text evidence="11">The sequence shown here is derived from an EMBL/GenBank/DDBJ whole genome shotgun (WGS) entry which is preliminary data.</text>
</comment>
<comment type="subcellular location">
    <subcellularLocation>
        <location evidence="2">Cell membrane</location>
        <topology evidence="2">Multi-pass membrane protein</topology>
    </subcellularLocation>
</comment>